<evidence type="ECO:0000256" key="18">
    <source>
        <dbReference type="RuleBase" id="RU003694"/>
    </source>
</evidence>
<comment type="pathway">
    <text evidence="2">Lipid metabolism; fatty acid biosynthesis.</text>
</comment>
<dbReference type="PANTHER" id="PTHR11712:SF306">
    <property type="entry name" value="3-OXOACYL-[ACYL-CARRIER-PROTEIN] SYNTHASE 1"/>
    <property type="match status" value="1"/>
</dbReference>
<keyword evidence="7" id="KW-0444">Lipid biosynthesis</keyword>
<evidence type="ECO:0000256" key="11">
    <source>
        <dbReference type="ARBA" id="ARBA00023160"/>
    </source>
</evidence>
<dbReference type="InterPro" id="IPR016039">
    <property type="entry name" value="Thiolase-like"/>
</dbReference>
<dbReference type="STRING" id="187304.B0E33_12275"/>
<dbReference type="Proteomes" id="UP000048926">
    <property type="component" value="Unassembled WGS sequence"/>
</dbReference>
<dbReference type="PANTHER" id="PTHR11712">
    <property type="entry name" value="POLYKETIDE SYNTHASE-RELATED"/>
    <property type="match status" value="1"/>
</dbReference>
<keyword evidence="8 18" id="KW-0808">Transferase</keyword>
<organism evidence="20 21">
    <name type="scientific">Roseibium aggregatum</name>
    <dbReference type="NCBI Taxonomy" id="187304"/>
    <lineage>
        <taxon>Bacteria</taxon>
        <taxon>Pseudomonadati</taxon>
        <taxon>Pseudomonadota</taxon>
        <taxon>Alphaproteobacteria</taxon>
        <taxon>Hyphomicrobiales</taxon>
        <taxon>Stappiaceae</taxon>
        <taxon>Roseibium</taxon>
    </lineage>
</organism>
<keyword evidence="11" id="KW-0275">Fatty acid biosynthesis</keyword>
<evidence type="ECO:0000256" key="15">
    <source>
        <dbReference type="ARBA" id="ARBA00042143"/>
    </source>
</evidence>
<sequence>MRRVVVTGMGIVSSIGANTEEVLSSLREGKSGISFAPDYAEHGFRSQVHGMPNVDIASLIDKRQLRFMGDGAAYNYISMQQAIADSGLEESDISNPRTGLIMGSGGPSTKNLFQAHQIVLEKGSPKRMGPFMVTRGMSSTNSACLATPFKIKGINYSITSACSTSAHCIGAATEQIQFGKQDVMFAGGGEELDWTLSCLFDAMGAMSSKYNDTPQTASRAYDATRDGFVIAGGGGVVVLEELEHAKARGAKIYAEVTGYAANSDGYDMVAPSGEGGERCMRLATSTLGDRKVNYINSHGTSTPVGDIGEIEAIRRVFGENQPPVSSTKSLTGHSLGATGVQEAIYCLLMLQNDFMTASANINELDPALKPGEIVTERVDNAGLDTVLSNSFGFGGTNASLALSRFHG</sequence>
<dbReference type="InterPro" id="IPR000794">
    <property type="entry name" value="Beta-ketoacyl_synthase"/>
</dbReference>
<dbReference type="EMBL" id="CXST01000003">
    <property type="protein sequence ID" value="CTQ46464.1"/>
    <property type="molecule type" value="Genomic_DNA"/>
</dbReference>
<evidence type="ECO:0000256" key="8">
    <source>
        <dbReference type="ARBA" id="ARBA00022679"/>
    </source>
</evidence>
<evidence type="ECO:0000256" key="13">
    <source>
        <dbReference type="ARBA" id="ARBA00039450"/>
    </source>
</evidence>
<keyword evidence="9" id="KW-0276">Fatty acid metabolism</keyword>
<evidence type="ECO:0000256" key="12">
    <source>
        <dbReference type="ARBA" id="ARBA00023315"/>
    </source>
</evidence>
<dbReference type="GO" id="GO:0005829">
    <property type="term" value="C:cytosol"/>
    <property type="evidence" value="ECO:0007669"/>
    <property type="project" value="TreeGrafter"/>
</dbReference>
<evidence type="ECO:0000313" key="21">
    <source>
        <dbReference type="Proteomes" id="UP000048926"/>
    </source>
</evidence>
<evidence type="ECO:0000256" key="3">
    <source>
        <dbReference type="ARBA" id="ARBA00008467"/>
    </source>
</evidence>
<gene>
    <name evidence="20" type="primary">fabB</name>
    <name evidence="20" type="ORF">LAL4801_04923</name>
</gene>
<dbReference type="InterPro" id="IPR018201">
    <property type="entry name" value="Ketoacyl_synth_AS"/>
</dbReference>
<dbReference type="InterPro" id="IPR014030">
    <property type="entry name" value="Ketoacyl_synth_N"/>
</dbReference>
<comment type="subcellular location">
    <subcellularLocation>
        <location evidence="1">Cytoplasm</location>
    </subcellularLocation>
</comment>
<evidence type="ECO:0000256" key="16">
    <source>
        <dbReference type="ARBA" id="ARBA00048121"/>
    </source>
</evidence>
<evidence type="ECO:0000256" key="17">
    <source>
        <dbReference type="ARBA" id="ARBA00048506"/>
    </source>
</evidence>
<dbReference type="PROSITE" id="PS00606">
    <property type="entry name" value="KS3_1"/>
    <property type="match status" value="1"/>
</dbReference>
<proteinExistence type="inferred from homology"/>
<dbReference type="AlphaFoldDB" id="A0A0M6Y9R8"/>
<evidence type="ECO:0000256" key="14">
    <source>
        <dbReference type="ARBA" id="ARBA00041620"/>
    </source>
</evidence>
<dbReference type="Pfam" id="PF00109">
    <property type="entry name" value="ketoacyl-synt"/>
    <property type="match status" value="1"/>
</dbReference>
<dbReference type="Pfam" id="PF02801">
    <property type="entry name" value="Ketoacyl-synt_C"/>
    <property type="match status" value="1"/>
</dbReference>
<feature type="domain" description="Ketosynthase family 3 (KS3)" evidence="19">
    <location>
        <begin position="1"/>
        <end position="404"/>
    </location>
</feature>
<dbReference type="GO" id="GO:0006633">
    <property type="term" value="P:fatty acid biosynthetic process"/>
    <property type="evidence" value="ECO:0007669"/>
    <property type="project" value="UniProtKB-KW"/>
</dbReference>
<keyword evidence="21" id="KW-1185">Reference proteome</keyword>
<dbReference type="EC" id="2.3.1.41" evidence="5"/>
<accession>A0A0M6Y9R8</accession>
<dbReference type="CDD" id="cd00834">
    <property type="entry name" value="KAS_I_II"/>
    <property type="match status" value="1"/>
</dbReference>
<evidence type="ECO:0000259" key="19">
    <source>
        <dbReference type="PROSITE" id="PS52004"/>
    </source>
</evidence>
<evidence type="ECO:0000313" key="20">
    <source>
        <dbReference type="EMBL" id="CTQ46464.1"/>
    </source>
</evidence>
<comment type="catalytic activity">
    <reaction evidence="17">
        <text>a fatty acyl-[ACP] + malonyl-[ACP] + H(+) = a 3-oxoacyl-[ACP] + holo-[ACP] + CO2</text>
        <dbReference type="Rhea" id="RHEA:22836"/>
        <dbReference type="Rhea" id="RHEA-COMP:9623"/>
        <dbReference type="Rhea" id="RHEA-COMP:9685"/>
        <dbReference type="Rhea" id="RHEA-COMP:9916"/>
        <dbReference type="Rhea" id="RHEA-COMP:14125"/>
        <dbReference type="ChEBI" id="CHEBI:15378"/>
        <dbReference type="ChEBI" id="CHEBI:16526"/>
        <dbReference type="ChEBI" id="CHEBI:64479"/>
        <dbReference type="ChEBI" id="CHEBI:78449"/>
        <dbReference type="ChEBI" id="CHEBI:78776"/>
        <dbReference type="ChEBI" id="CHEBI:138651"/>
        <dbReference type="EC" id="2.3.1.41"/>
    </reaction>
    <physiologicalReaction direction="left-to-right" evidence="17">
        <dbReference type="Rhea" id="RHEA:22837"/>
    </physiologicalReaction>
</comment>
<keyword evidence="10" id="KW-0443">Lipid metabolism</keyword>
<dbReference type="SUPFAM" id="SSF53901">
    <property type="entry name" value="Thiolase-like"/>
    <property type="match status" value="2"/>
</dbReference>
<keyword evidence="12 20" id="KW-0012">Acyltransferase</keyword>
<dbReference type="GO" id="GO:0004315">
    <property type="term" value="F:3-oxoacyl-[acyl-carrier-protein] synthase activity"/>
    <property type="evidence" value="ECO:0007669"/>
    <property type="project" value="UniProtKB-EC"/>
</dbReference>
<name>A0A0M6Y9R8_9HYPH</name>
<reference evidence="21" key="1">
    <citation type="submission" date="2015-07" db="EMBL/GenBank/DDBJ databases">
        <authorList>
            <person name="Rodrigo-Torres Lidia"/>
            <person name="Arahal R.David."/>
        </authorList>
    </citation>
    <scope>NUCLEOTIDE SEQUENCE [LARGE SCALE GENOMIC DNA]</scope>
    <source>
        <strain evidence="21">CECT 4801</strain>
    </source>
</reference>
<dbReference type="OrthoDB" id="9808669at2"/>
<dbReference type="PROSITE" id="PS52004">
    <property type="entry name" value="KS3_2"/>
    <property type="match status" value="1"/>
</dbReference>
<evidence type="ECO:0000256" key="2">
    <source>
        <dbReference type="ARBA" id="ARBA00005194"/>
    </source>
</evidence>
<evidence type="ECO:0000256" key="7">
    <source>
        <dbReference type="ARBA" id="ARBA00022516"/>
    </source>
</evidence>
<dbReference type="Gene3D" id="3.40.47.10">
    <property type="match status" value="2"/>
</dbReference>
<protein>
    <recommendedName>
        <fullName evidence="13">3-oxoacyl-[acyl-carrier-protein] synthase 1</fullName>
        <ecNumber evidence="5">2.3.1.41</ecNumber>
    </recommendedName>
    <alternativeName>
        <fullName evidence="14">3-oxoacyl-[acyl-carrier-protein] synthase I</fullName>
    </alternativeName>
    <alternativeName>
        <fullName evidence="15">Beta-ketoacyl-ACP synthase I</fullName>
    </alternativeName>
</protein>
<evidence type="ECO:0000256" key="9">
    <source>
        <dbReference type="ARBA" id="ARBA00022832"/>
    </source>
</evidence>
<dbReference type="NCBIfam" id="NF005935">
    <property type="entry name" value="PRK07967.1"/>
    <property type="match status" value="1"/>
</dbReference>
<evidence type="ECO:0000256" key="5">
    <source>
        <dbReference type="ARBA" id="ARBA00013191"/>
    </source>
</evidence>
<evidence type="ECO:0000256" key="6">
    <source>
        <dbReference type="ARBA" id="ARBA00022490"/>
    </source>
</evidence>
<comment type="catalytic activity">
    <reaction evidence="16">
        <text>(3Z)-decenoyl-[ACP] + malonyl-[ACP] + H(+) = 3-oxo-(5Z)-dodecenoyl-[ACP] + holo-[ACP] + CO2</text>
        <dbReference type="Rhea" id="RHEA:54940"/>
        <dbReference type="Rhea" id="RHEA-COMP:9623"/>
        <dbReference type="Rhea" id="RHEA-COMP:9685"/>
        <dbReference type="Rhea" id="RHEA-COMP:9927"/>
        <dbReference type="Rhea" id="RHEA-COMP:14042"/>
        <dbReference type="ChEBI" id="CHEBI:15378"/>
        <dbReference type="ChEBI" id="CHEBI:16526"/>
        <dbReference type="ChEBI" id="CHEBI:64479"/>
        <dbReference type="ChEBI" id="CHEBI:78449"/>
        <dbReference type="ChEBI" id="CHEBI:78798"/>
        <dbReference type="ChEBI" id="CHEBI:138410"/>
    </reaction>
    <physiologicalReaction direction="left-to-right" evidence="16">
        <dbReference type="Rhea" id="RHEA:54941"/>
    </physiologicalReaction>
</comment>
<evidence type="ECO:0000256" key="1">
    <source>
        <dbReference type="ARBA" id="ARBA00004496"/>
    </source>
</evidence>
<comment type="similarity">
    <text evidence="3 18">Belongs to the thiolase-like superfamily. Beta-ketoacyl-ACP synthases family.</text>
</comment>
<evidence type="ECO:0000256" key="10">
    <source>
        <dbReference type="ARBA" id="ARBA00023098"/>
    </source>
</evidence>
<keyword evidence="6" id="KW-0963">Cytoplasm</keyword>
<dbReference type="InterPro" id="IPR014031">
    <property type="entry name" value="Ketoacyl_synth_C"/>
</dbReference>
<dbReference type="FunFam" id="3.40.47.10:FF:000006">
    <property type="entry name" value="3-oxoacyl-[acyl-carrier-protein] synthase I"/>
    <property type="match status" value="1"/>
</dbReference>
<dbReference type="RefSeq" id="WP_055660265.1">
    <property type="nucleotide sequence ID" value="NZ_CP045617.1"/>
</dbReference>
<dbReference type="InterPro" id="IPR020841">
    <property type="entry name" value="PKS_Beta-ketoAc_synthase_dom"/>
</dbReference>
<comment type="subunit">
    <text evidence="4">Homodimer.</text>
</comment>
<dbReference type="SMART" id="SM00825">
    <property type="entry name" value="PKS_KS"/>
    <property type="match status" value="1"/>
</dbReference>
<evidence type="ECO:0000256" key="4">
    <source>
        <dbReference type="ARBA" id="ARBA00011738"/>
    </source>
</evidence>